<dbReference type="AlphaFoldDB" id="A0A444VNX9"/>
<name>A0A444VNX9_9FLAO</name>
<evidence type="ECO:0000313" key="3">
    <source>
        <dbReference type="Proteomes" id="UP000290261"/>
    </source>
</evidence>
<gene>
    <name evidence="2" type="ORF">DN53_11530</name>
</gene>
<protein>
    <recommendedName>
        <fullName evidence="1">DM13 domain-containing protein</fullName>
    </recommendedName>
</protein>
<dbReference type="Gene3D" id="2.60.40.1080">
    <property type="match status" value="1"/>
</dbReference>
<dbReference type="Proteomes" id="UP000290261">
    <property type="component" value="Unassembled WGS sequence"/>
</dbReference>
<proteinExistence type="predicted"/>
<organism evidence="2 3">
    <name type="scientific">Flagellimonas olearia</name>
    <dbReference type="NCBI Taxonomy" id="552546"/>
    <lineage>
        <taxon>Bacteria</taxon>
        <taxon>Pseudomonadati</taxon>
        <taxon>Bacteroidota</taxon>
        <taxon>Flavobacteriia</taxon>
        <taxon>Flavobacteriales</taxon>
        <taxon>Flavobacteriaceae</taxon>
        <taxon>Flagellimonas</taxon>
    </lineage>
</organism>
<keyword evidence="3" id="KW-1185">Reference proteome</keyword>
<reference evidence="2 3" key="1">
    <citation type="submission" date="2014-04" db="EMBL/GenBank/DDBJ databases">
        <title>Whole genome of Muricauda olearia.</title>
        <authorList>
            <person name="Zhang X.-H."/>
            <person name="Tang K."/>
        </authorList>
    </citation>
    <scope>NUCLEOTIDE SEQUENCE [LARGE SCALE GENOMIC DNA]</scope>
    <source>
        <strain evidence="2 3">Th120</strain>
    </source>
</reference>
<dbReference type="InterPro" id="IPR008964">
    <property type="entry name" value="Invasin/intimin_cell_adhesion"/>
</dbReference>
<dbReference type="SUPFAM" id="SSF49373">
    <property type="entry name" value="Invasin/intimin cell-adhesion fragments"/>
    <property type="match status" value="1"/>
</dbReference>
<dbReference type="EMBL" id="JJMP01000003">
    <property type="protein sequence ID" value="RYC52493.1"/>
    <property type="molecule type" value="Genomic_DNA"/>
</dbReference>
<sequence length="230" mass="25003">MSFMGFTRHFFWVIVVFIFSSCIGEDYVDDFVEPTIRINNPITGIQISGSHPYSATYLNHIGQPEDAEVIWSSSNPSIVTINDQGVAMAIAEGEATISVSVVIEGNTLTAEDTIRISVDPVENNMESNGDGTIATTSAYTLEGTFTIRADRGNLILSFNADYKASSSLPGLYLYLSNNPNSVNGALEVGAVTIFEGAHSYVIEGVGLNEYQYILYWCKPFNVKVGEGLIN</sequence>
<evidence type="ECO:0000313" key="2">
    <source>
        <dbReference type="EMBL" id="RYC52493.1"/>
    </source>
</evidence>
<feature type="domain" description="DM13" evidence="1">
    <location>
        <begin position="131"/>
        <end position="230"/>
    </location>
</feature>
<evidence type="ECO:0000259" key="1">
    <source>
        <dbReference type="PROSITE" id="PS51549"/>
    </source>
</evidence>
<comment type="caution">
    <text evidence="2">The sequence shown here is derived from an EMBL/GenBank/DDBJ whole genome shotgun (WGS) entry which is preliminary data.</text>
</comment>
<dbReference type="InterPro" id="IPR003343">
    <property type="entry name" value="Big_2"/>
</dbReference>
<accession>A0A444VNX9</accession>
<dbReference type="PROSITE" id="PS51549">
    <property type="entry name" value="DM13"/>
    <property type="match status" value="1"/>
</dbReference>
<dbReference type="Pfam" id="PF02368">
    <property type="entry name" value="Big_2"/>
    <property type="match status" value="1"/>
</dbReference>
<dbReference type="InterPro" id="IPR019545">
    <property type="entry name" value="DM13_domain"/>
</dbReference>